<dbReference type="EMBL" id="CP031148">
    <property type="protein sequence ID" value="AXG09493.1"/>
    <property type="molecule type" value="Genomic_DNA"/>
</dbReference>
<evidence type="ECO:0000313" key="2">
    <source>
        <dbReference type="EMBL" id="AXG09493.1"/>
    </source>
</evidence>
<gene>
    <name evidence="2" type="ORF">DU484_06205</name>
</gene>
<sequence length="88" mass="9783">MFSVSELPEELEHTFEFFQHLIAEFEMAGFVFTFSLIALLQWAAEQAITLGKFTYEYIGGGLGTTPLGSSPLGEGGYTEIREIPDEDI</sequence>
<protein>
    <submittedName>
        <fullName evidence="2">Uncharacterized protein</fullName>
    </submittedName>
</protein>
<accession>A0A345EBC1</accession>
<feature type="transmembrane region" description="Helical" evidence="1">
    <location>
        <begin position="20"/>
        <end position="43"/>
    </location>
</feature>
<keyword evidence="1" id="KW-0472">Membrane</keyword>
<reference evidence="2 3" key="1">
    <citation type="submission" date="2018-07" db="EMBL/GenBank/DDBJ databases">
        <title>Genome sequences of Haloplanus sp. CBA1112.</title>
        <authorList>
            <person name="Kim Y.B."/>
            <person name="Roh S.W."/>
        </authorList>
    </citation>
    <scope>NUCLEOTIDE SEQUENCE [LARGE SCALE GENOMIC DNA]</scope>
    <source>
        <strain evidence="2 3">CBA1112</strain>
    </source>
</reference>
<keyword evidence="1" id="KW-0812">Transmembrane</keyword>
<evidence type="ECO:0000256" key="1">
    <source>
        <dbReference type="SAM" id="Phobius"/>
    </source>
</evidence>
<keyword evidence="1" id="KW-1133">Transmembrane helix</keyword>
<proteinExistence type="predicted"/>
<dbReference type="KEGG" id="haq:DU484_06205"/>
<name>A0A345EBC1_9EURY</name>
<dbReference type="AlphaFoldDB" id="A0A345EBC1"/>
<evidence type="ECO:0000313" key="3">
    <source>
        <dbReference type="Proteomes" id="UP000252985"/>
    </source>
</evidence>
<organism evidence="2 3">
    <name type="scientific">Haloplanus rubicundus</name>
    <dbReference type="NCBI Taxonomy" id="1547898"/>
    <lineage>
        <taxon>Archaea</taxon>
        <taxon>Methanobacteriati</taxon>
        <taxon>Methanobacteriota</taxon>
        <taxon>Stenosarchaea group</taxon>
        <taxon>Halobacteria</taxon>
        <taxon>Halobacteriales</taxon>
        <taxon>Haloferacaceae</taxon>
        <taxon>Haloplanus</taxon>
    </lineage>
</organism>
<dbReference type="Proteomes" id="UP000252985">
    <property type="component" value="Chromosome"/>
</dbReference>